<reference evidence="2" key="1">
    <citation type="submission" date="2021-08" db="EMBL/GenBank/DDBJ databases">
        <title>Chromosome-Level Trichoderma cornu-damae using Hi-C Data.</title>
        <authorList>
            <person name="Kim C.S."/>
        </authorList>
    </citation>
    <scope>NUCLEOTIDE SEQUENCE</scope>
    <source>
        <strain evidence="2">KA19-0412C</strain>
    </source>
</reference>
<accession>A0A9P8TVT4</accession>
<evidence type="ECO:0000256" key="1">
    <source>
        <dbReference type="SAM" id="MobiDB-lite"/>
    </source>
</evidence>
<dbReference type="EMBL" id="JAIWOZ010000004">
    <property type="protein sequence ID" value="KAH6605589.1"/>
    <property type="molecule type" value="Genomic_DNA"/>
</dbReference>
<dbReference type="AlphaFoldDB" id="A0A9P8TVT4"/>
<comment type="caution">
    <text evidence="2">The sequence shown here is derived from an EMBL/GenBank/DDBJ whole genome shotgun (WGS) entry which is preliminary data.</text>
</comment>
<evidence type="ECO:0000313" key="3">
    <source>
        <dbReference type="Proteomes" id="UP000827724"/>
    </source>
</evidence>
<gene>
    <name evidence="2" type="ORF">Trco_004742</name>
</gene>
<feature type="compositionally biased region" description="Low complexity" evidence="1">
    <location>
        <begin position="206"/>
        <end position="217"/>
    </location>
</feature>
<evidence type="ECO:0000313" key="2">
    <source>
        <dbReference type="EMBL" id="KAH6605589.1"/>
    </source>
</evidence>
<protein>
    <submittedName>
        <fullName evidence="2">Uncharacterized protein</fullName>
    </submittedName>
</protein>
<sequence>MTRKIFIAVFNLELRVDGLADRLHDGGQLLAAHDADAGVGPHPEEARAVGAAAHAVVAGAVAAADDDGELGDVGAGDGGDELGAVLGDAVALRGGADHEARDVLQEDEGDAALGAQLDEVGALDGGRGEEDAVVGDDADPVAVDGGEARDEGGAKVALELGKVGAVDDAGDDLADGHGLAQVGGGDAEQLVGVVERLGEGGRRGPGRPAEVGDAAAGEGDGVGVVDGEVVGDAGHGRVHPAAAQVLVADDLAGGGLDEGRAGEEDVALVLDDDALVAHGGHVGAAGGAGAHDDGDLGDALRGHAGLVVEDSAEVVLVGEDVGLVGEVGAAAVDEVDAADGAWAQSNLVLLRHGLRAEVLLDGDGVVGAALDGAVVGHDDAADALDDAHARYDAARGHVGLGVQLVARHRRQLQERGARVDERGHAVARQHLAARNVLLAGLGRAALLDGEGEPVQTGRGVGHLTLVLPELVGRGVDG</sequence>
<dbReference type="Proteomes" id="UP000827724">
    <property type="component" value="Unassembled WGS sequence"/>
</dbReference>
<organism evidence="2 3">
    <name type="scientific">Trichoderma cornu-damae</name>
    <dbReference type="NCBI Taxonomy" id="654480"/>
    <lineage>
        <taxon>Eukaryota</taxon>
        <taxon>Fungi</taxon>
        <taxon>Dikarya</taxon>
        <taxon>Ascomycota</taxon>
        <taxon>Pezizomycotina</taxon>
        <taxon>Sordariomycetes</taxon>
        <taxon>Hypocreomycetidae</taxon>
        <taxon>Hypocreales</taxon>
        <taxon>Hypocreaceae</taxon>
        <taxon>Trichoderma</taxon>
    </lineage>
</organism>
<proteinExistence type="predicted"/>
<feature type="region of interest" description="Disordered" evidence="1">
    <location>
        <begin position="198"/>
        <end position="220"/>
    </location>
</feature>
<name>A0A9P8TVT4_9HYPO</name>
<keyword evidence="3" id="KW-1185">Reference proteome</keyword>